<dbReference type="EMBL" id="JBHMCT010000019">
    <property type="protein sequence ID" value="MFB9557861.1"/>
    <property type="molecule type" value="Genomic_DNA"/>
</dbReference>
<evidence type="ECO:0000256" key="6">
    <source>
        <dbReference type="ARBA" id="ARBA00022777"/>
    </source>
</evidence>
<keyword evidence="7" id="KW-0067">ATP-binding</keyword>
<evidence type="ECO:0000259" key="11">
    <source>
        <dbReference type="PROSITE" id="PS50109"/>
    </source>
</evidence>
<dbReference type="SMART" id="SM00387">
    <property type="entry name" value="HATPase_c"/>
    <property type="match status" value="1"/>
</dbReference>
<dbReference type="Pfam" id="PF07730">
    <property type="entry name" value="HisKA_3"/>
    <property type="match status" value="1"/>
</dbReference>
<keyword evidence="6 12" id="KW-0418">Kinase</keyword>
<sequence length="425" mass="44881">MRIPFLLADVLLAAAIGCLALLLAQEAPEQGWPALDVTGYVLVVALHLPLLLRSLRPVAVCLVVDALWVVYVTAGYWPVVSSFGPMLALYTVASTQRTRVSGVAAALMSAVWIYAGLITPQSVMASVLGQALIFSVALWRFGYLARRSMELTRRLRAEQEERAQREVAAERARIARELHDVVAHHMAVISVQAGLARYVVDSDPATARTALGTITSTSSEALEELRRMLALLRTDEPDVAPLTPMPGPERLSDMVARLRAGGAETELRVVGRPRPLAPGPGLCVYRVAQEALTNVLKHAPHAAATVELTYGEDQVTVEITDDGRGSSPGTPSGSGHGLMGMRERAKLYGGKISMGPRPEGGFAVCLTLPTSTGDGDRSHDGAAGQGAPGSEHPDATGVAGNPVGGEDGRETPPGASSYLRPSLPT</sequence>
<dbReference type="RefSeq" id="WP_345485048.1">
    <property type="nucleotide sequence ID" value="NZ_BAAAWU010000001.1"/>
</dbReference>
<dbReference type="PANTHER" id="PTHR24421:SF10">
    <property type="entry name" value="NITRATE_NITRITE SENSOR PROTEIN NARQ"/>
    <property type="match status" value="1"/>
</dbReference>
<evidence type="ECO:0000256" key="4">
    <source>
        <dbReference type="ARBA" id="ARBA00022679"/>
    </source>
</evidence>
<evidence type="ECO:0000256" key="7">
    <source>
        <dbReference type="ARBA" id="ARBA00022840"/>
    </source>
</evidence>
<comment type="catalytic activity">
    <reaction evidence="1">
        <text>ATP + protein L-histidine = ADP + protein N-phospho-L-histidine.</text>
        <dbReference type="EC" id="2.7.13.3"/>
    </reaction>
</comment>
<evidence type="ECO:0000313" key="13">
    <source>
        <dbReference type="Proteomes" id="UP001589716"/>
    </source>
</evidence>
<feature type="domain" description="Histidine kinase" evidence="11">
    <location>
        <begin position="284"/>
        <end position="372"/>
    </location>
</feature>
<evidence type="ECO:0000256" key="3">
    <source>
        <dbReference type="ARBA" id="ARBA00022553"/>
    </source>
</evidence>
<organism evidence="12 13">
    <name type="scientific">Streptomyces roseoviridis</name>
    <dbReference type="NCBI Taxonomy" id="67361"/>
    <lineage>
        <taxon>Bacteria</taxon>
        <taxon>Bacillati</taxon>
        <taxon>Actinomycetota</taxon>
        <taxon>Actinomycetes</taxon>
        <taxon>Kitasatosporales</taxon>
        <taxon>Streptomycetaceae</taxon>
        <taxon>Streptomyces</taxon>
    </lineage>
</organism>
<keyword evidence="4" id="KW-0808">Transferase</keyword>
<dbReference type="GO" id="GO:0016301">
    <property type="term" value="F:kinase activity"/>
    <property type="evidence" value="ECO:0007669"/>
    <property type="project" value="UniProtKB-KW"/>
</dbReference>
<dbReference type="InterPro" id="IPR005467">
    <property type="entry name" value="His_kinase_dom"/>
</dbReference>
<reference evidence="12 13" key="1">
    <citation type="submission" date="2024-09" db="EMBL/GenBank/DDBJ databases">
        <authorList>
            <person name="Sun Q."/>
            <person name="Mori K."/>
        </authorList>
    </citation>
    <scope>NUCLEOTIDE SEQUENCE [LARGE SCALE GENOMIC DNA]</scope>
    <source>
        <strain evidence="12 13">JCM 4414</strain>
    </source>
</reference>
<dbReference type="PROSITE" id="PS50109">
    <property type="entry name" value="HIS_KIN"/>
    <property type="match status" value="1"/>
</dbReference>
<dbReference type="InterPro" id="IPR003594">
    <property type="entry name" value="HATPase_dom"/>
</dbReference>
<keyword evidence="3" id="KW-0597">Phosphoprotein</keyword>
<dbReference type="SUPFAM" id="SSF55874">
    <property type="entry name" value="ATPase domain of HSP90 chaperone/DNA topoisomerase II/histidine kinase"/>
    <property type="match status" value="1"/>
</dbReference>
<dbReference type="Gene3D" id="1.20.5.1930">
    <property type="match status" value="1"/>
</dbReference>
<proteinExistence type="predicted"/>
<feature type="transmembrane region" description="Helical" evidence="10">
    <location>
        <begin position="125"/>
        <end position="145"/>
    </location>
</feature>
<keyword evidence="8" id="KW-0902">Two-component regulatory system</keyword>
<dbReference type="Pfam" id="PF02518">
    <property type="entry name" value="HATPase_c"/>
    <property type="match status" value="1"/>
</dbReference>
<keyword evidence="10" id="KW-1133">Transmembrane helix</keyword>
<keyword evidence="5" id="KW-0547">Nucleotide-binding</keyword>
<evidence type="ECO:0000256" key="8">
    <source>
        <dbReference type="ARBA" id="ARBA00023012"/>
    </source>
</evidence>
<dbReference type="InterPro" id="IPR036890">
    <property type="entry name" value="HATPase_C_sf"/>
</dbReference>
<evidence type="ECO:0000256" key="2">
    <source>
        <dbReference type="ARBA" id="ARBA00012438"/>
    </source>
</evidence>
<evidence type="ECO:0000256" key="1">
    <source>
        <dbReference type="ARBA" id="ARBA00000085"/>
    </source>
</evidence>
<dbReference type="EC" id="2.7.13.3" evidence="2"/>
<dbReference type="InterPro" id="IPR050482">
    <property type="entry name" value="Sensor_HK_TwoCompSys"/>
</dbReference>
<dbReference type="Gene3D" id="3.30.565.10">
    <property type="entry name" value="Histidine kinase-like ATPase, C-terminal domain"/>
    <property type="match status" value="1"/>
</dbReference>
<evidence type="ECO:0000256" key="10">
    <source>
        <dbReference type="SAM" id="Phobius"/>
    </source>
</evidence>
<feature type="transmembrane region" description="Helical" evidence="10">
    <location>
        <begin position="99"/>
        <end position="118"/>
    </location>
</feature>
<gene>
    <name evidence="12" type="ORF">ACFFTP_27205</name>
</gene>
<dbReference type="PANTHER" id="PTHR24421">
    <property type="entry name" value="NITRATE/NITRITE SENSOR PROTEIN NARX-RELATED"/>
    <property type="match status" value="1"/>
</dbReference>
<dbReference type="Proteomes" id="UP001589716">
    <property type="component" value="Unassembled WGS sequence"/>
</dbReference>
<dbReference type="InterPro" id="IPR011712">
    <property type="entry name" value="Sig_transdc_His_kin_sub3_dim/P"/>
</dbReference>
<keyword evidence="10" id="KW-0472">Membrane</keyword>
<evidence type="ECO:0000256" key="9">
    <source>
        <dbReference type="SAM" id="MobiDB-lite"/>
    </source>
</evidence>
<keyword evidence="10" id="KW-0812">Transmembrane</keyword>
<feature type="transmembrane region" description="Helical" evidence="10">
    <location>
        <begin position="34"/>
        <end position="52"/>
    </location>
</feature>
<feature type="region of interest" description="Disordered" evidence="9">
    <location>
        <begin position="363"/>
        <end position="425"/>
    </location>
</feature>
<evidence type="ECO:0000256" key="5">
    <source>
        <dbReference type="ARBA" id="ARBA00022741"/>
    </source>
</evidence>
<accession>A0ABV5QWG3</accession>
<name>A0ABV5QWG3_9ACTN</name>
<feature type="region of interest" description="Disordered" evidence="9">
    <location>
        <begin position="318"/>
        <end position="339"/>
    </location>
</feature>
<feature type="transmembrane region" description="Helical" evidence="10">
    <location>
        <begin position="59"/>
        <end position="79"/>
    </location>
</feature>
<evidence type="ECO:0000313" key="12">
    <source>
        <dbReference type="EMBL" id="MFB9557861.1"/>
    </source>
</evidence>
<protein>
    <recommendedName>
        <fullName evidence="2">histidine kinase</fullName>
        <ecNumber evidence="2">2.7.13.3</ecNumber>
    </recommendedName>
</protein>
<dbReference type="CDD" id="cd16917">
    <property type="entry name" value="HATPase_UhpB-NarQ-NarX-like"/>
    <property type="match status" value="1"/>
</dbReference>
<keyword evidence="13" id="KW-1185">Reference proteome</keyword>
<comment type="caution">
    <text evidence="12">The sequence shown here is derived from an EMBL/GenBank/DDBJ whole genome shotgun (WGS) entry which is preliminary data.</text>
</comment>